<comment type="caution">
    <text evidence="2">The sequence shown here is derived from an EMBL/GenBank/DDBJ whole genome shotgun (WGS) entry which is preliminary data.</text>
</comment>
<dbReference type="EMBL" id="BOMG01000099">
    <property type="protein sequence ID" value="GID59675.1"/>
    <property type="molecule type" value="Genomic_DNA"/>
</dbReference>
<keyword evidence="3" id="KW-1185">Reference proteome</keyword>
<feature type="region of interest" description="Disordered" evidence="1">
    <location>
        <begin position="46"/>
        <end position="70"/>
    </location>
</feature>
<accession>A0ABQ3XMI1</accession>
<dbReference type="Proteomes" id="UP000612282">
    <property type="component" value="Unassembled WGS sequence"/>
</dbReference>
<organism evidence="2 3">
    <name type="scientific">Actinoplanes couchii</name>
    <dbReference type="NCBI Taxonomy" id="403638"/>
    <lineage>
        <taxon>Bacteria</taxon>
        <taxon>Bacillati</taxon>
        <taxon>Actinomycetota</taxon>
        <taxon>Actinomycetes</taxon>
        <taxon>Micromonosporales</taxon>
        <taxon>Micromonosporaceae</taxon>
        <taxon>Actinoplanes</taxon>
    </lineage>
</organism>
<reference evidence="2 3" key="1">
    <citation type="submission" date="2021-01" db="EMBL/GenBank/DDBJ databases">
        <title>Whole genome shotgun sequence of Actinoplanes couchii NBRC 106145.</title>
        <authorList>
            <person name="Komaki H."/>
            <person name="Tamura T."/>
        </authorList>
    </citation>
    <scope>NUCLEOTIDE SEQUENCE [LARGE SCALE GENOMIC DNA]</scope>
    <source>
        <strain evidence="2 3">NBRC 106145</strain>
    </source>
</reference>
<gene>
    <name evidence="2" type="ORF">Aco03nite_080790</name>
</gene>
<name>A0ABQ3XMI1_9ACTN</name>
<protein>
    <submittedName>
        <fullName evidence="2">Uncharacterized protein</fullName>
    </submittedName>
</protein>
<evidence type="ECO:0000256" key="1">
    <source>
        <dbReference type="SAM" id="MobiDB-lite"/>
    </source>
</evidence>
<sequence length="70" mass="7642">MPSHQRRAGRPLGSEYHPAGCAMCLLLKPRTKALIGRAGEELRRAGENLRDPAHRGLRPVGGTSGSLRNW</sequence>
<evidence type="ECO:0000313" key="3">
    <source>
        <dbReference type="Proteomes" id="UP000612282"/>
    </source>
</evidence>
<proteinExistence type="predicted"/>
<evidence type="ECO:0000313" key="2">
    <source>
        <dbReference type="EMBL" id="GID59675.1"/>
    </source>
</evidence>